<proteinExistence type="predicted"/>
<dbReference type="PANTHER" id="PTHR38340">
    <property type="entry name" value="S-LAYER PROTEIN"/>
    <property type="match status" value="1"/>
</dbReference>
<dbReference type="SUPFAM" id="SSF51120">
    <property type="entry name" value="beta-Roll"/>
    <property type="match status" value="1"/>
</dbReference>
<dbReference type="PROSITE" id="PS00330">
    <property type="entry name" value="HEMOLYSIN_CALCIUM"/>
    <property type="match status" value="2"/>
</dbReference>
<keyword evidence="2" id="KW-0964">Secreted</keyword>
<comment type="subcellular location">
    <subcellularLocation>
        <location evidence="1">Secreted</location>
    </subcellularLocation>
</comment>
<accession>A0A1N7CP68</accession>
<dbReference type="EMBL" id="FTMD01000026">
    <property type="protein sequence ID" value="SIR65391.1"/>
    <property type="molecule type" value="Genomic_DNA"/>
</dbReference>
<dbReference type="PANTHER" id="PTHR38340:SF1">
    <property type="entry name" value="S-LAYER PROTEIN"/>
    <property type="match status" value="1"/>
</dbReference>
<evidence type="ECO:0000256" key="1">
    <source>
        <dbReference type="ARBA" id="ARBA00004613"/>
    </source>
</evidence>
<dbReference type="InterPro" id="IPR001343">
    <property type="entry name" value="Hemolysn_Ca-bd"/>
</dbReference>
<evidence type="ECO:0000313" key="4">
    <source>
        <dbReference type="Proteomes" id="UP000186819"/>
    </source>
</evidence>
<sequence length="158" mass="16872">MLDSLIFIDSLNNRIVTAPSIDPNQLVLYRDPYSNQYTIRLLGIDEELHFAPGTIREIQFGDGTVWDQFAIDQAAMQTQLQQGTSGNDWLWGTEGQDVLLGGAGDDQLVGNGGDDVLDGGAGNDKLDGGAGADTYVLAAGGGSDTIMDGGAYWMEQNR</sequence>
<dbReference type="InterPro" id="IPR050557">
    <property type="entry name" value="RTX_toxin/Mannuronan_C5-epim"/>
</dbReference>
<keyword evidence="4" id="KW-1185">Reference proteome</keyword>
<dbReference type="InterPro" id="IPR018511">
    <property type="entry name" value="Hemolysin-typ_Ca-bd_CS"/>
</dbReference>
<dbReference type="GO" id="GO:0005576">
    <property type="term" value="C:extracellular region"/>
    <property type="evidence" value="ECO:0007669"/>
    <property type="project" value="UniProtKB-SubCell"/>
</dbReference>
<reference evidence="4" key="1">
    <citation type="submission" date="2017-01" db="EMBL/GenBank/DDBJ databases">
        <authorList>
            <person name="Varghese N."/>
            <person name="Submissions S."/>
        </authorList>
    </citation>
    <scope>NUCLEOTIDE SEQUENCE [LARGE SCALE GENOMIC DNA]</scope>
    <source>
        <strain evidence="4">ATCC 51758</strain>
    </source>
</reference>
<evidence type="ECO:0000256" key="2">
    <source>
        <dbReference type="ARBA" id="ARBA00022525"/>
    </source>
</evidence>
<dbReference type="GO" id="GO:0005509">
    <property type="term" value="F:calcium ion binding"/>
    <property type="evidence" value="ECO:0007669"/>
    <property type="project" value="InterPro"/>
</dbReference>
<organism evidence="3 4">
    <name type="scientific">Aromatoleum tolulyticum</name>
    <dbReference type="NCBI Taxonomy" id="34027"/>
    <lineage>
        <taxon>Bacteria</taxon>
        <taxon>Pseudomonadati</taxon>
        <taxon>Pseudomonadota</taxon>
        <taxon>Betaproteobacteria</taxon>
        <taxon>Rhodocyclales</taxon>
        <taxon>Rhodocyclaceae</taxon>
        <taxon>Aromatoleum</taxon>
    </lineage>
</organism>
<evidence type="ECO:0000313" key="3">
    <source>
        <dbReference type="EMBL" id="SIR65391.1"/>
    </source>
</evidence>
<name>A0A1N7CP68_9RHOO</name>
<dbReference type="STRING" id="34027.SAMN05421829_12619"/>
<feature type="non-terminal residue" evidence="3">
    <location>
        <position position="158"/>
    </location>
</feature>
<dbReference type="Gene3D" id="2.150.10.10">
    <property type="entry name" value="Serralysin-like metalloprotease, C-terminal"/>
    <property type="match status" value="1"/>
</dbReference>
<dbReference type="PRINTS" id="PR00313">
    <property type="entry name" value="CABNDNGRPT"/>
</dbReference>
<dbReference type="AlphaFoldDB" id="A0A1N7CP68"/>
<dbReference type="Proteomes" id="UP000186819">
    <property type="component" value="Unassembled WGS sequence"/>
</dbReference>
<dbReference type="InterPro" id="IPR011049">
    <property type="entry name" value="Serralysin-like_metalloprot_C"/>
</dbReference>
<dbReference type="Pfam" id="PF00353">
    <property type="entry name" value="HemolysinCabind"/>
    <property type="match status" value="1"/>
</dbReference>
<gene>
    <name evidence="3" type="ORF">SAMN05421829_12619</name>
</gene>
<protein>
    <submittedName>
        <fullName evidence="3">Hemolysin-type calcium-binding repeat-containing protein</fullName>
    </submittedName>
</protein>